<organism evidence="3 4">
    <name type="scientific">Ignelater luminosus</name>
    <name type="common">Cucubano</name>
    <name type="synonym">Pyrophorus luminosus</name>
    <dbReference type="NCBI Taxonomy" id="2038154"/>
    <lineage>
        <taxon>Eukaryota</taxon>
        <taxon>Metazoa</taxon>
        <taxon>Ecdysozoa</taxon>
        <taxon>Arthropoda</taxon>
        <taxon>Hexapoda</taxon>
        <taxon>Insecta</taxon>
        <taxon>Pterygota</taxon>
        <taxon>Neoptera</taxon>
        <taxon>Endopterygota</taxon>
        <taxon>Coleoptera</taxon>
        <taxon>Polyphaga</taxon>
        <taxon>Elateriformia</taxon>
        <taxon>Elateroidea</taxon>
        <taxon>Elateridae</taxon>
        <taxon>Agrypninae</taxon>
        <taxon>Pyrophorini</taxon>
        <taxon>Ignelater</taxon>
    </lineage>
</organism>
<dbReference type="InterPro" id="IPR015943">
    <property type="entry name" value="WD40/YVTN_repeat-like_dom_sf"/>
</dbReference>
<dbReference type="InterPro" id="IPR036322">
    <property type="entry name" value="WD40_repeat_dom_sf"/>
</dbReference>
<evidence type="ECO:0000313" key="3">
    <source>
        <dbReference type="EMBL" id="KAF2902390.1"/>
    </source>
</evidence>
<dbReference type="Pfam" id="PF23756">
    <property type="entry name" value="Beta-prop_HPS5"/>
    <property type="match status" value="1"/>
</dbReference>
<dbReference type="InterPro" id="IPR056499">
    <property type="entry name" value="Beta-prop_HPS5-like"/>
</dbReference>
<dbReference type="OrthoDB" id="19493at2759"/>
<feature type="domain" description="HPS5-like beta-propeller" evidence="1">
    <location>
        <begin position="13"/>
        <end position="214"/>
    </location>
</feature>
<sequence length="958" mass="110288">MNQKHVLVEHVGSINSVIKKPLQFTQRIKFTCFDVSKNYIVFGATSGGVYVFNRYPHAFIKLIPSKYGSVVQVLVSPTEKAIVLASSKGLIVVIGNCFTENNVEYQVYCEHEGNLITAMKWHSEEIYCGDDKGKISVITLPNLLTKAIFQAPTASLMQLNSPIVQIDCYSKFLLISTHSRTYICDTDKEQYRQIGKKLRDGRFGACFFACDTATEVATAHAGTSRGLFKNIKDDEQFLPNINDNVQIFCTRPGGRMWEAKMDATVTCTHQFKNYLKKKPTNVIYLDEDVNSRLKIIESSYFESNIQEAFNFTKVFVMEKRFILTFNRKGFYIFNPASIKFVCWCNNFNNIRDLKVIKNFIYIWNEKNEIHVIALYDLEKIILKTLFKKQYYISSELCANYLEDILQLVEISERIHLVSILKEKLAELQVDDLLIRLLPLFKAIEDYSGKRCSSQRLATGIVVVNNPYLDTDVLFEEIKTDKDQQFPETLQTLKEISVNVTDKLTESTKNLKEKFQILEATVKNLTLNDGNTVYSNKIESSVDTVSIEQAYEGYQEDASSESLVERVIIPQAVAPVPELDSNLKIFYQQYEVSKMNYNIEIPKFKKLLMSSGINNAVSLFLDFKEYMIKEKGVNEGDIQLWCYKNYLKYVSHLNFEVEIENLKMEDIAICYILDAFRVINLSPHLGCKCLFPLPCAQGKLPDYYEIGCSILNKFKIAKCEKNYSEDICRDVPFIWKFIISKLKVTDNINTLLPLLVQFGDEDLIKIFSDKFKYDTWDNAVQYLIKLKHYICINCDNKFKKCDIISWTNFATLIVQSIGGPSAIKLLMRYADSIPSNELNCNFYQSCIFATAIDNFHDGFKSEAINLTKTIQSNEDTALQFDDLMVRFLRRKCSKSPIKKYSGVNGYMDLEETDLKCMFCDLPFETPLLISDTSLECRHLSHTICLKYNKNVCKQCKEQK</sequence>
<dbReference type="Gene3D" id="2.130.10.10">
    <property type="entry name" value="YVTN repeat-like/Quinoprotein amine dehydrogenase"/>
    <property type="match status" value="1"/>
</dbReference>
<dbReference type="GO" id="GO:0005737">
    <property type="term" value="C:cytoplasm"/>
    <property type="evidence" value="ECO:0007669"/>
    <property type="project" value="TreeGrafter"/>
</dbReference>
<evidence type="ECO:0000313" key="4">
    <source>
        <dbReference type="Proteomes" id="UP000801492"/>
    </source>
</evidence>
<feature type="domain" description="HPS5 TPR" evidence="2">
    <location>
        <begin position="612"/>
        <end position="793"/>
    </location>
</feature>
<proteinExistence type="predicted"/>
<gene>
    <name evidence="3" type="ORF">ILUMI_03787</name>
</gene>
<dbReference type="GO" id="GO:0048066">
    <property type="term" value="P:developmental pigmentation"/>
    <property type="evidence" value="ECO:0007669"/>
    <property type="project" value="TreeGrafter"/>
</dbReference>
<protein>
    <recommendedName>
        <fullName evidence="5">RING-type domain-containing protein</fullName>
    </recommendedName>
</protein>
<reference evidence="3" key="1">
    <citation type="submission" date="2019-08" db="EMBL/GenBank/DDBJ databases">
        <title>The genome of the North American firefly Photinus pyralis.</title>
        <authorList>
            <consortium name="Photinus pyralis genome working group"/>
            <person name="Fallon T.R."/>
            <person name="Sander Lower S.E."/>
            <person name="Weng J.-K."/>
        </authorList>
    </citation>
    <scope>NUCLEOTIDE SEQUENCE</scope>
    <source>
        <strain evidence="3">TRF0915ILg1</strain>
        <tissue evidence="3">Whole body</tissue>
    </source>
</reference>
<name>A0A8K0DA41_IGNLU</name>
<dbReference type="Proteomes" id="UP000801492">
    <property type="component" value="Unassembled WGS sequence"/>
</dbReference>
<evidence type="ECO:0000259" key="1">
    <source>
        <dbReference type="Pfam" id="PF23756"/>
    </source>
</evidence>
<evidence type="ECO:0000259" key="2">
    <source>
        <dbReference type="Pfam" id="PF23757"/>
    </source>
</evidence>
<dbReference type="SUPFAM" id="SSF50978">
    <property type="entry name" value="WD40 repeat-like"/>
    <property type="match status" value="1"/>
</dbReference>
<dbReference type="EMBL" id="VTPC01001313">
    <property type="protein sequence ID" value="KAF2902390.1"/>
    <property type="molecule type" value="Genomic_DNA"/>
</dbReference>
<dbReference type="PANTHER" id="PTHR23287:SF18">
    <property type="entry name" value="BLOC-2 COMPLEX MEMBER HPS5"/>
    <property type="match status" value="1"/>
</dbReference>
<dbReference type="InterPro" id="IPR056446">
    <property type="entry name" value="TPR_HPS5_insects"/>
</dbReference>
<dbReference type="AlphaFoldDB" id="A0A8K0DA41"/>
<dbReference type="Pfam" id="PF23757">
    <property type="entry name" value="TPR_HPS5_insect"/>
    <property type="match status" value="1"/>
</dbReference>
<dbReference type="PANTHER" id="PTHR23287">
    <property type="entry name" value="RUBY-EYE2-LIKE PROTEIN"/>
    <property type="match status" value="1"/>
</dbReference>
<evidence type="ECO:0008006" key="5">
    <source>
        <dbReference type="Google" id="ProtNLM"/>
    </source>
</evidence>
<accession>A0A8K0DA41</accession>
<comment type="caution">
    <text evidence="3">The sequence shown here is derived from an EMBL/GenBank/DDBJ whole genome shotgun (WGS) entry which is preliminary data.</text>
</comment>
<keyword evidence="4" id="KW-1185">Reference proteome</keyword>